<dbReference type="Pfam" id="PF04892">
    <property type="entry name" value="VanZ"/>
    <property type="match status" value="1"/>
</dbReference>
<feature type="transmembrane region" description="Helical" evidence="1">
    <location>
        <begin position="48"/>
        <end position="68"/>
    </location>
</feature>
<dbReference type="AlphaFoldDB" id="Q1V0U7"/>
<feature type="transmembrane region" description="Helical" evidence="1">
    <location>
        <begin position="106"/>
        <end position="124"/>
    </location>
</feature>
<evidence type="ECO:0000313" key="4">
    <source>
        <dbReference type="Proteomes" id="UP000005306"/>
    </source>
</evidence>
<dbReference type="InterPro" id="IPR006976">
    <property type="entry name" value="VanZ-like"/>
</dbReference>
<keyword evidence="1" id="KW-1133">Transmembrane helix</keyword>
<feature type="transmembrane region" description="Helical" evidence="1">
    <location>
        <begin position="12"/>
        <end position="36"/>
    </location>
</feature>
<keyword evidence="1" id="KW-0472">Membrane</keyword>
<protein>
    <recommendedName>
        <fullName evidence="2">VanZ-like domain-containing protein</fullName>
    </recommendedName>
</protein>
<comment type="caution">
    <text evidence="3">The sequence shown here is derived from an EMBL/GenBank/DDBJ whole genome shotgun (WGS) entry which is preliminary data.</text>
</comment>
<dbReference type="Proteomes" id="UP000005306">
    <property type="component" value="Unassembled WGS sequence"/>
</dbReference>
<gene>
    <name evidence="3" type="ORF">PU1002_05401</name>
</gene>
<evidence type="ECO:0000259" key="2">
    <source>
        <dbReference type="Pfam" id="PF04892"/>
    </source>
</evidence>
<reference evidence="3 4" key="1">
    <citation type="submission" date="2006-04" db="EMBL/GenBank/DDBJ databases">
        <authorList>
            <person name="Giovannoni S.J."/>
            <person name="Cho J.-C."/>
            <person name="Ferriera S."/>
            <person name="Johnson J."/>
            <person name="Kravitz S."/>
            <person name="Halpern A."/>
            <person name="Remington K."/>
            <person name="Beeson K."/>
            <person name="Tran B."/>
            <person name="Rogers Y.-H."/>
            <person name="Friedman R."/>
            <person name="Venter J.C."/>
        </authorList>
    </citation>
    <scope>NUCLEOTIDE SEQUENCE [LARGE SCALE GENOMIC DNA]</scope>
    <source>
        <strain evidence="3 4">HTCC1002</strain>
    </source>
</reference>
<feature type="domain" description="VanZ-like" evidence="2">
    <location>
        <begin position="56"/>
        <end position="123"/>
    </location>
</feature>
<dbReference type="HOGENOM" id="CLU_1946751_0_0_5"/>
<evidence type="ECO:0000256" key="1">
    <source>
        <dbReference type="SAM" id="Phobius"/>
    </source>
</evidence>
<name>Q1V0U7_PELU1</name>
<keyword evidence="1" id="KW-0812">Transmembrane</keyword>
<organism evidence="3 4">
    <name type="scientific">Pelagibacter ubique (strain HTCC1002)</name>
    <dbReference type="NCBI Taxonomy" id="314261"/>
    <lineage>
        <taxon>Bacteria</taxon>
        <taxon>Pseudomonadati</taxon>
        <taxon>Pseudomonadota</taxon>
        <taxon>Alphaproteobacteria</taxon>
        <taxon>Candidatus Pelagibacterales</taxon>
        <taxon>Candidatus Pelagibacteraceae</taxon>
        <taxon>Candidatus Pelagibacter</taxon>
    </lineage>
</organism>
<dbReference type="PROSITE" id="PS51257">
    <property type="entry name" value="PROKAR_LIPOPROTEIN"/>
    <property type="match status" value="1"/>
</dbReference>
<accession>Q1V0U7</accession>
<evidence type="ECO:0000313" key="3">
    <source>
        <dbReference type="EMBL" id="EAS85131.1"/>
    </source>
</evidence>
<feature type="transmembrane region" description="Helical" evidence="1">
    <location>
        <begin position="75"/>
        <end position="94"/>
    </location>
</feature>
<sequence>MNKLKNISRIGFYSSNIILIIFYLFPGSILGCFLYNDCYKQPQITQDFIISSNHFYAFIVLTSLGVLSFHNTKKINLLSIYLFLLSIFLELFHIIIPNRGFEMSDLFGNIVGVILVILIYKIVIKYVKT</sequence>
<dbReference type="EMBL" id="AAPV01000001">
    <property type="protein sequence ID" value="EAS85131.1"/>
    <property type="molecule type" value="Genomic_DNA"/>
</dbReference>
<proteinExistence type="predicted"/>